<keyword evidence="1" id="KW-0479">Metal-binding</keyword>
<feature type="domain" description="PDEase" evidence="3">
    <location>
        <begin position="1"/>
        <end position="148"/>
    </location>
</feature>
<keyword evidence="2" id="KW-0378">Hydrolase</keyword>
<protein>
    <recommendedName>
        <fullName evidence="3">PDEase domain-containing protein</fullName>
    </recommendedName>
</protein>
<proteinExistence type="predicted"/>
<reference evidence="4 5" key="1">
    <citation type="journal article" date="2008" name="Nature">
        <title>The Phaeodactylum genome reveals the evolutionary history of diatom genomes.</title>
        <authorList>
            <person name="Bowler C."/>
            <person name="Allen A.E."/>
            <person name="Badger J.H."/>
            <person name="Grimwood J."/>
            <person name="Jabbari K."/>
            <person name="Kuo A."/>
            <person name="Maheswari U."/>
            <person name="Martens C."/>
            <person name="Maumus F."/>
            <person name="Otillar R.P."/>
            <person name="Rayko E."/>
            <person name="Salamov A."/>
            <person name="Vandepoele K."/>
            <person name="Beszteri B."/>
            <person name="Gruber A."/>
            <person name="Heijde M."/>
            <person name="Katinka M."/>
            <person name="Mock T."/>
            <person name="Valentin K."/>
            <person name="Verret F."/>
            <person name="Berges J.A."/>
            <person name="Brownlee C."/>
            <person name="Cadoret J.P."/>
            <person name="Chiovitti A."/>
            <person name="Choi C.J."/>
            <person name="Coesel S."/>
            <person name="De Martino A."/>
            <person name="Detter J.C."/>
            <person name="Durkin C."/>
            <person name="Falciatore A."/>
            <person name="Fournet J."/>
            <person name="Haruta M."/>
            <person name="Huysman M.J."/>
            <person name="Jenkins B.D."/>
            <person name="Jiroutova K."/>
            <person name="Jorgensen R.E."/>
            <person name="Joubert Y."/>
            <person name="Kaplan A."/>
            <person name="Kroger N."/>
            <person name="Kroth P.G."/>
            <person name="La Roche J."/>
            <person name="Lindquist E."/>
            <person name="Lommer M."/>
            <person name="Martin-Jezequel V."/>
            <person name="Lopez P.J."/>
            <person name="Lucas S."/>
            <person name="Mangogna M."/>
            <person name="McGinnis K."/>
            <person name="Medlin L.K."/>
            <person name="Montsant A."/>
            <person name="Oudot-Le Secq M.P."/>
            <person name="Napoli C."/>
            <person name="Obornik M."/>
            <person name="Parker M.S."/>
            <person name="Petit J.L."/>
            <person name="Porcel B.M."/>
            <person name="Poulsen N."/>
            <person name="Robison M."/>
            <person name="Rychlewski L."/>
            <person name="Rynearson T.A."/>
            <person name="Schmutz J."/>
            <person name="Shapiro H."/>
            <person name="Siaut M."/>
            <person name="Stanley M."/>
            <person name="Sussman M.R."/>
            <person name="Taylor A.R."/>
            <person name="Vardi A."/>
            <person name="von Dassow P."/>
            <person name="Vyverman W."/>
            <person name="Willis A."/>
            <person name="Wyrwicz L.S."/>
            <person name="Rokhsar D.S."/>
            <person name="Weissenbach J."/>
            <person name="Armbrust E.V."/>
            <person name="Green B.R."/>
            <person name="Van de Peer Y."/>
            <person name="Grigoriev I.V."/>
        </authorList>
    </citation>
    <scope>NUCLEOTIDE SEQUENCE [LARGE SCALE GENOMIC DNA]</scope>
    <source>
        <strain evidence="4 5">CCAP 1055/1</strain>
    </source>
</reference>
<evidence type="ECO:0000259" key="3">
    <source>
        <dbReference type="PROSITE" id="PS51845"/>
    </source>
</evidence>
<accession>B7GC54</accession>
<sequence>MYRNNSFHNFEHASHVLMSVAKLLSRIVAPTQNPARLDETESAIASRLQHDHTFGITSDPLTQFACVFSALIHDVDHPGIPNTELVTENTKLAALYGGKSVAEQNSVDLAWGLLSDDAFTGLRQTICPTNNERDRFRQLVVNAVMATDVMDPDLRSLRNARWERAFTHSIREGDGVNRKATIVIEHLLQASDVAHTMQHWHVYRKWNERLFTEMYRAYEAGRSGSNPVTFWYTGELAFLDQYVLPLARKLKECGVFGVSSDECLNYAVRNRAEWERRGAEIVSGIQKKLAEETLGK</sequence>
<evidence type="ECO:0000256" key="1">
    <source>
        <dbReference type="ARBA" id="ARBA00022723"/>
    </source>
</evidence>
<organism evidence="4 5">
    <name type="scientific">Phaeodactylum tricornutum (strain CCAP 1055/1)</name>
    <dbReference type="NCBI Taxonomy" id="556484"/>
    <lineage>
        <taxon>Eukaryota</taxon>
        <taxon>Sar</taxon>
        <taxon>Stramenopiles</taxon>
        <taxon>Ochrophyta</taxon>
        <taxon>Bacillariophyta</taxon>
        <taxon>Bacillariophyceae</taxon>
        <taxon>Bacillariophycidae</taxon>
        <taxon>Naviculales</taxon>
        <taxon>Phaeodactylaceae</taxon>
        <taxon>Phaeodactylum</taxon>
    </lineage>
</organism>
<gene>
    <name evidence="4" type="ORF">PHATRDRAFT_40689</name>
</gene>
<dbReference type="KEGG" id="pti:PHATRDRAFT_40689"/>
<dbReference type="Proteomes" id="UP000000759">
    <property type="component" value="Chromosome 25"/>
</dbReference>
<dbReference type="GO" id="GO:0046872">
    <property type="term" value="F:metal ion binding"/>
    <property type="evidence" value="ECO:0007669"/>
    <property type="project" value="UniProtKB-KW"/>
</dbReference>
<reference evidence="5" key="2">
    <citation type="submission" date="2008-08" db="EMBL/GenBank/DDBJ databases">
        <authorList>
            <consortium name="Diatom Consortium"/>
            <person name="Grigoriev I."/>
            <person name="Grimwood J."/>
            <person name="Kuo A."/>
            <person name="Otillar R.P."/>
            <person name="Salamov A."/>
            <person name="Detter J.C."/>
            <person name="Lindquist E."/>
            <person name="Shapiro H."/>
            <person name="Lucas S."/>
            <person name="Glavina del Rio T."/>
            <person name="Pitluck S."/>
            <person name="Rokhsar D."/>
            <person name="Bowler C."/>
        </authorList>
    </citation>
    <scope>GENOME REANNOTATION</scope>
    <source>
        <strain evidence="5">CCAP 1055/1</strain>
    </source>
</reference>
<name>B7GC54_PHATC</name>
<keyword evidence="5" id="KW-1185">Reference proteome</keyword>
<dbReference type="PANTHER" id="PTHR11347">
    <property type="entry name" value="CYCLIC NUCLEOTIDE PHOSPHODIESTERASE"/>
    <property type="match status" value="1"/>
</dbReference>
<dbReference type="GO" id="GO:0007165">
    <property type="term" value="P:signal transduction"/>
    <property type="evidence" value="ECO:0007669"/>
    <property type="project" value="InterPro"/>
</dbReference>
<dbReference type="EMBL" id="CM000627">
    <property type="protein sequence ID" value="EEC43717.1"/>
    <property type="molecule type" value="Genomic_DNA"/>
</dbReference>
<dbReference type="PaxDb" id="2850-Phatr40689"/>
<dbReference type="HOGENOM" id="CLU_002996_0_0_1"/>
<dbReference type="SUPFAM" id="SSF109604">
    <property type="entry name" value="HD-domain/PDEase-like"/>
    <property type="match status" value="1"/>
</dbReference>
<dbReference type="GO" id="GO:0004114">
    <property type="term" value="F:3',5'-cyclic-nucleotide phosphodiesterase activity"/>
    <property type="evidence" value="ECO:0007669"/>
    <property type="project" value="InterPro"/>
</dbReference>
<dbReference type="OrthoDB" id="41650at2759"/>
<dbReference type="InterPro" id="IPR002073">
    <property type="entry name" value="PDEase_catalytic_dom"/>
</dbReference>
<evidence type="ECO:0000313" key="4">
    <source>
        <dbReference type="EMBL" id="EEC43717.1"/>
    </source>
</evidence>
<dbReference type="PROSITE" id="PS51845">
    <property type="entry name" value="PDEASE_I_2"/>
    <property type="match status" value="1"/>
</dbReference>
<dbReference type="AlphaFoldDB" id="B7GC54"/>
<evidence type="ECO:0000313" key="5">
    <source>
        <dbReference type="Proteomes" id="UP000000759"/>
    </source>
</evidence>
<dbReference type="Gene3D" id="1.10.1300.10">
    <property type="entry name" value="3'5'-cyclic nucleotide phosphodiesterase, catalytic domain"/>
    <property type="match status" value="1"/>
</dbReference>
<evidence type="ECO:0000256" key="2">
    <source>
        <dbReference type="ARBA" id="ARBA00022801"/>
    </source>
</evidence>
<dbReference type="eggNOG" id="KOG3689">
    <property type="taxonomic scope" value="Eukaryota"/>
</dbReference>
<dbReference type="RefSeq" id="XP_002184658.1">
    <property type="nucleotide sequence ID" value="XM_002184622.1"/>
</dbReference>
<dbReference type="SMART" id="SM00471">
    <property type="entry name" value="HDc"/>
    <property type="match status" value="1"/>
</dbReference>
<dbReference type="Pfam" id="PF00233">
    <property type="entry name" value="PDEase_I"/>
    <property type="match status" value="1"/>
</dbReference>
<dbReference type="GeneID" id="7198590"/>
<dbReference type="InterPro" id="IPR003607">
    <property type="entry name" value="HD/PDEase_dom"/>
</dbReference>
<dbReference type="STRING" id="556484.B7GC54"/>
<dbReference type="InParanoid" id="B7GC54"/>
<dbReference type="InterPro" id="IPR036971">
    <property type="entry name" value="PDEase_catalytic_dom_sf"/>
</dbReference>